<feature type="transmembrane region" description="Helical" evidence="1">
    <location>
        <begin position="18"/>
        <end position="35"/>
    </location>
</feature>
<evidence type="ECO:0000313" key="3">
    <source>
        <dbReference type="Proteomes" id="UP000230069"/>
    </source>
</evidence>
<keyword evidence="1" id="KW-1133">Transmembrane helix</keyword>
<sequence>MTWYSGRRNRESSAKGRSVIFSIWAILIFTFVFISEETPLLSESLPRKARFHGVRPVDVVSSPIMVGDTGSDDSGVLFEEDKRRVHTGPNPLHNKFSSVSNIREEEQSWEQGLGKETNVNALLAGVSASFLLKFIMIT</sequence>
<dbReference type="OrthoDB" id="1080769at2759"/>
<name>A0A2G5C5G8_AQUCA</name>
<keyword evidence="1" id="KW-0812">Transmembrane</keyword>
<dbReference type="InParanoid" id="A0A2G5C5G8"/>
<dbReference type="EMBL" id="KZ305108">
    <property type="protein sequence ID" value="PIA26525.1"/>
    <property type="molecule type" value="Genomic_DNA"/>
</dbReference>
<keyword evidence="3" id="KW-1185">Reference proteome</keyword>
<evidence type="ECO:0000256" key="1">
    <source>
        <dbReference type="SAM" id="Phobius"/>
    </source>
</evidence>
<evidence type="ECO:0000313" key="2">
    <source>
        <dbReference type="EMBL" id="PIA26525.1"/>
    </source>
</evidence>
<dbReference type="PANTHER" id="PTHR34545">
    <property type="entry name" value="CLAVATA3/ESR (CLE)-RELATED PROTEIN 22"/>
    <property type="match status" value="1"/>
</dbReference>
<dbReference type="InterPro" id="IPR033249">
    <property type="entry name" value="CLE_plant"/>
</dbReference>
<dbReference type="GO" id="GO:0048731">
    <property type="term" value="P:system development"/>
    <property type="evidence" value="ECO:0007669"/>
    <property type="project" value="InterPro"/>
</dbReference>
<reference evidence="2 3" key="1">
    <citation type="submission" date="2017-09" db="EMBL/GenBank/DDBJ databases">
        <title>WGS assembly of Aquilegia coerulea Goldsmith.</title>
        <authorList>
            <person name="Hodges S."/>
            <person name="Kramer E."/>
            <person name="Nordborg M."/>
            <person name="Tomkins J."/>
            <person name="Borevitz J."/>
            <person name="Derieg N."/>
            <person name="Yan J."/>
            <person name="Mihaltcheva S."/>
            <person name="Hayes R.D."/>
            <person name="Rokhsar D."/>
        </authorList>
    </citation>
    <scope>NUCLEOTIDE SEQUENCE [LARGE SCALE GENOMIC DNA]</scope>
    <source>
        <strain evidence="3">cv. Goldsmith</strain>
    </source>
</reference>
<dbReference type="Proteomes" id="UP000230069">
    <property type="component" value="Unassembled WGS sequence"/>
</dbReference>
<organism evidence="2 3">
    <name type="scientific">Aquilegia coerulea</name>
    <name type="common">Rocky mountain columbine</name>
    <dbReference type="NCBI Taxonomy" id="218851"/>
    <lineage>
        <taxon>Eukaryota</taxon>
        <taxon>Viridiplantae</taxon>
        <taxon>Streptophyta</taxon>
        <taxon>Embryophyta</taxon>
        <taxon>Tracheophyta</taxon>
        <taxon>Spermatophyta</taxon>
        <taxon>Magnoliopsida</taxon>
        <taxon>Ranunculales</taxon>
        <taxon>Ranunculaceae</taxon>
        <taxon>Thalictroideae</taxon>
        <taxon>Aquilegia</taxon>
    </lineage>
</organism>
<gene>
    <name evidence="2" type="ORF">AQUCO_09100007v1</name>
</gene>
<accession>A0A2G5C5G8</accession>
<keyword evidence="1" id="KW-0472">Membrane</keyword>
<dbReference type="PANTHER" id="PTHR34545:SF7">
    <property type="entry name" value="CLAVATA3_ESR (CLE)-RELATED PROTEIN 16"/>
    <property type="match status" value="1"/>
</dbReference>
<proteinExistence type="predicted"/>
<dbReference type="AlphaFoldDB" id="A0A2G5C5G8"/>
<protein>
    <submittedName>
        <fullName evidence="2">Uncharacterized protein</fullName>
    </submittedName>
</protein>